<dbReference type="InterPro" id="IPR038765">
    <property type="entry name" value="Papain-like_cys_pep_sf"/>
</dbReference>
<name>D7FB67_9HYME</name>
<sequence>NILHEDHKVYLQNLYPFYNVDRKNIYFPKVQQQKNFEDCGVFAIAFAVTLVYKLKPESIHYDINGMRNHLLRIFESNIINHFPTVPSSNNFQSLDLNKIRFNDKLSTRKKKYLSTKCILGKENFSFVESSASNLKMNKNVNPKISLINSSDKHKQLLSQVPISSKLLNKKLHNAGEKSMKRDDKKTIKRSDNKKFDFTEIPRKFIKIRNKPKKLNTIDNNNEVNIQKKKTSYCK</sequence>
<dbReference type="EMBL" id="FN557475">
    <property type="protein sequence ID" value="CBH26137.1"/>
    <property type="molecule type" value="mRNA"/>
</dbReference>
<proteinExistence type="evidence at transcript level"/>
<dbReference type="PANTHER" id="PTHR34718">
    <property type="entry name" value="PHD-TYPE DOMAIN-CONTAINING PROTEIN"/>
    <property type="match status" value="1"/>
</dbReference>
<protein>
    <submittedName>
        <fullName evidence="1">Uncharacterized protein HdV5</fullName>
    </submittedName>
</protein>
<organism evidence="1">
    <name type="scientific">Chelonus inanitus</name>
    <dbReference type="NCBI Taxonomy" id="49201"/>
    <lineage>
        <taxon>Eukaryota</taxon>
        <taxon>Metazoa</taxon>
        <taxon>Ecdysozoa</taxon>
        <taxon>Arthropoda</taxon>
        <taxon>Hexapoda</taxon>
        <taxon>Insecta</taxon>
        <taxon>Pterygota</taxon>
        <taxon>Neoptera</taxon>
        <taxon>Endopterygota</taxon>
        <taxon>Hymenoptera</taxon>
        <taxon>Apocrita</taxon>
        <taxon>Ichneumonoidea</taxon>
        <taxon>Braconidae</taxon>
        <taxon>Cheloninae</taxon>
        <taxon>Chelonus</taxon>
    </lineage>
</organism>
<feature type="non-terminal residue" evidence="1">
    <location>
        <position position="1"/>
    </location>
</feature>
<reference evidence="1" key="1">
    <citation type="submission" date="2009-10" db="EMBL/GenBank/DDBJ databases">
        <authorList>
            <person name="Annaheim M."/>
        </authorList>
    </citation>
    <scope>NUCLEOTIDE SEQUENCE</scope>
    <source>
        <tissue evidence="1">Ovary</tissue>
    </source>
</reference>
<gene>
    <name evidence="1" type="primary">HdV5</name>
</gene>
<dbReference type="PANTHER" id="PTHR34718:SF2">
    <property type="entry name" value="PHD-TYPE DOMAIN-CONTAINING PROTEIN"/>
    <property type="match status" value="1"/>
</dbReference>
<dbReference type="AlphaFoldDB" id="D7FB67"/>
<reference evidence="1" key="2">
    <citation type="submission" date="2010-06" db="EMBL/GenBank/DDBJ databases">
        <title>Identification of bracovirus particle proteins and analysis of their transcript levels at the stage of virion formation.</title>
        <authorList>
            <person name="Wetterwald C."/>
            <person name="Roth T."/>
            <person name="Kaeslin M."/>
            <person name="Anaheim M."/>
            <person name="Wespi G."/>
            <person name="Heller M."/>
            <person name="Meser P."/>
            <person name="Roditi I."/>
            <person name="Pfister-Wilhelm R."/>
            <person name="Bezier A."/>
            <person name="Gyapay G."/>
            <person name="Drezen J.M."/>
            <person name="Lanzrein B."/>
        </authorList>
    </citation>
    <scope>NUCLEOTIDE SEQUENCE</scope>
    <source>
        <tissue evidence="1">Ovary</tissue>
    </source>
</reference>
<dbReference type="Gene3D" id="3.40.395.10">
    <property type="entry name" value="Adenoviral Proteinase, Chain A"/>
    <property type="match status" value="1"/>
</dbReference>
<accession>D7FB67</accession>
<dbReference type="SUPFAM" id="SSF54001">
    <property type="entry name" value="Cysteine proteinases"/>
    <property type="match status" value="1"/>
</dbReference>
<evidence type="ECO:0000313" key="1">
    <source>
        <dbReference type="EMBL" id="CBH26137.1"/>
    </source>
</evidence>